<dbReference type="Proteomes" id="UP001238179">
    <property type="component" value="Chromosome"/>
</dbReference>
<protein>
    <recommendedName>
        <fullName evidence="3">PilZ domain-containing protein</fullName>
    </recommendedName>
</protein>
<organism evidence="1 2">
    <name type="scientific">Mesoterricola silvestris</name>
    <dbReference type="NCBI Taxonomy" id="2927979"/>
    <lineage>
        <taxon>Bacteria</taxon>
        <taxon>Pseudomonadati</taxon>
        <taxon>Acidobacteriota</taxon>
        <taxon>Holophagae</taxon>
        <taxon>Holophagales</taxon>
        <taxon>Holophagaceae</taxon>
        <taxon>Mesoterricola</taxon>
    </lineage>
</organism>
<evidence type="ECO:0000313" key="2">
    <source>
        <dbReference type="Proteomes" id="UP001238179"/>
    </source>
</evidence>
<keyword evidence="2" id="KW-1185">Reference proteome</keyword>
<dbReference type="KEGG" id="msil:METEAL_12570"/>
<accession>A0AA48KB20</accession>
<name>A0AA48KB20_9BACT</name>
<sequence length="423" mass="46116">MAKLKAGKPADPGTRIEDPAVLRDIFQGLFDSEAEFPIRVEGTSTLPYFSTIRSLHWEEEALVLKLVRPLPHELLVGAVFQFLCAAGEQRYEGHITFLAREGYLQYRFERPAFLLLSDRRVHKRYPFRPRESAYVILQDSGLPGLGVAGPLVNISLGGLALRVDRVIRLDTGVRIPPSTALFERGKGFPRVRVQDLPRIHLLDARGICTHATERGSEVILGVNFTSLTPEEEALIQSALEVRDRLQRGSGPRVEGGAVALRAEGRTLEPAAEMRPPDAQMAAGDLLRRLRRRASAVGLVMPGGPHRADLELRLREAGFHRLLVAGTLVELAALTSAEPRRHPPRLCIVDLSVVRAGDAEPLEAVRAIEAEVAGLGAIPIAILCDAVDPTLLLAQADLTRFVSTEVGPESLATLDAMLGGDSEN</sequence>
<gene>
    <name evidence="1" type="ORF">METEAL_12570</name>
</gene>
<dbReference type="EMBL" id="AP027080">
    <property type="protein sequence ID" value="BDU72083.1"/>
    <property type="molecule type" value="Genomic_DNA"/>
</dbReference>
<dbReference type="RefSeq" id="WP_316414989.1">
    <property type="nucleotide sequence ID" value="NZ_AP027080.1"/>
</dbReference>
<dbReference type="AlphaFoldDB" id="A0AA48KB20"/>
<evidence type="ECO:0000313" key="1">
    <source>
        <dbReference type="EMBL" id="BDU72083.1"/>
    </source>
</evidence>
<proteinExistence type="predicted"/>
<reference evidence="2" key="1">
    <citation type="journal article" date="2023" name="Int. J. Syst. Evol. Microbiol.">
        <title>Mesoterricola silvestris gen. nov., sp. nov., Mesoterricola sediminis sp. nov., Geothrix oryzae sp. nov., Geothrix edaphica sp. nov., Geothrix rubra sp. nov., and Geothrix limicola sp. nov., six novel members of Acidobacteriota isolated from soils.</title>
        <authorList>
            <person name="Itoh H."/>
            <person name="Sugisawa Y."/>
            <person name="Mise K."/>
            <person name="Xu Z."/>
            <person name="Kuniyasu M."/>
            <person name="Ushijima N."/>
            <person name="Kawano K."/>
            <person name="Kobayashi E."/>
            <person name="Shiratori Y."/>
            <person name="Masuda Y."/>
            <person name="Senoo K."/>
        </authorList>
    </citation>
    <scope>NUCLEOTIDE SEQUENCE [LARGE SCALE GENOMIC DNA]</scope>
    <source>
        <strain evidence="2">W79</strain>
    </source>
</reference>
<evidence type="ECO:0008006" key="3">
    <source>
        <dbReference type="Google" id="ProtNLM"/>
    </source>
</evidence>